<keyword evidence="10 13" id="KW-0496">Mitochondrion</keyword>
<feature type="transmembrane region" description="Helical" evidence="14">
    <location>
        <begin position="142"/>
        <end position="161"/>
    </location>
</feature>
<gene>
    <name evidence="15" type="primary">nd1</name>
</gene>
<keyword evidence="5" id="KW-0813">Transport</keyword>
<dbReference type="EC" id="7.1.1.2" evidence="13"/>
<dbReference type="GO" id="GO:0003954">
    <property type="term" value="F:NADH dehydrogenase activity"/>
    <property type="evidence" value="ECO:0007669"/>
    <property type="project" value="TreeGrafter"/>
</dbReference>
<keyword evidence="6 12" id="KW-0812">Transmembrane</keyword>
<dbReference type="GO" id="GO:0008137">
    <property type="term" value="F:NADH dehydrogenase (ubiquinone) activity"/>
    <property type="evidence" value="ECO:0007669"/>
    <property type="project" value="UniProtKB-EC"/>
</dbReference>
<sequence length="306" mass="35677">MMSLVIGFILMLICSLISVAFLTLLERKLLGYVQLRKGPDSVGLWGVFQPFSDALKLFSKEYIIVQKINFFPFWLSPVFSLFVSLAVWFTFPYFYILCSWKLSVLFMFCVLSLNVYSIMISGWSSNSSYATLGCIRSVAQSVSYEVSFFIMILTVIFFVGSFNLLEFFKTQEYSWIGCFTVPMFFMMFVSMLAELNRTPFDFSEGESELVSGFNIEYGGTSFAFLFLSEYLSIIFSSFLLTLFFCNSLNVNSFFFVKIVFFSFFIVLIRGSLPRYRYDKLMNLCWKSYLGCTLSFIIFYLWMGWYF</sequence>
<dbReference type="HAMAP" id="MF_01350">
    <property type="entry name" value="NDH1_NuoH"/>
    <property type="match status" value="1"/>
</dbReference>
<comment type="subcellular location">
    <subcellularLocation>
        <location evidence="2 12">Mitochondrion inner membrane</location>
        <topology evidence="2 12">Multi-pass membrane protein</topology>
    </subcellularLocation>
</comment>
<evidence type="ECO:0000256" key="7">
    <source>
        <dbReference type="ARBA" id="ARBA00022792"/>
    </source>
</evidence>
<dbReference type="PANTHER" id="PTHR11432">
    <property type="entry name" value="NADH DEHYDROGENASE SUBUNIT 1"/>
    <property type="match status" value="1"/>
</dbReference>
<comment type="catalytic activity">
    <reaction evidence="13">
        <text>a ubiquinone + NADH + 5 H(+)(in) = a ubiquinol + NAD(+) + 4 H(+)(out)</text>
        <dbReference type="Rhea" id="RHEA:29091"/>
        <dbReference type="Rhea" id="RHEA-COMP:9565"/>
        <dbReference type="Rhea" id="RHEA-COMP:9566"/>
        <dbReference type="ChEBI" id="CHEBI:15378"/>
        <dbReference type="ChEBI" id="CHEBI:16389"/>
        <dbReference type="ChEBI" id="CHEBI:17976"/>
        <dbReference type="ChEBI" id="CHEBI:57540"/>
        <dbReference type="ChEBI" id="CHEBI:57945"/>
        <dbReference type="EC" id="7.1.1.2"/>
    </reaction>
</comment>
<keyword evidence="12" id="KW-0520">NAD</keyword>
<proteinExistence type="inferred from homology"/>
<dbReference type="Pfam" id="PF00146">
    <property type="entry name" value="NADHdh"/>
    <property type="match status" value="1"/>
</dbReference>
<feature type="transmembrane region" description="Helical" evidence="14">
    <location>
        <begin position="173"/>
        <end position="193"/>
    </location>
</feature>
<feature type="transmembrane region" description="Helical" evidence="14">
    <location>
        <begin position="280"/>
        <end position="302"/>
    </location>
</feature>
<feature type="transmembrane region" description="Helical" evidence="14">
    <location>
        <begin position="250"/>
        <end position="268"/>
    </location>
</feature>
<dbReference type="EMBL" id="AY601889">
    <property type="protein sequence ID" value="AAT99376.1"/>
    <property type="molecule type" value="Genomic_DNA"/>
</dbReference>
<evidence type="ECO:0000256" key="4">
    <source>
        <dbReference type="ARBA" id="ARBA00021009"/>
    </source>
</evidence>
<evidence type="ECO:0000256" key="5">
    <source>
        <dbReference type="ARBA" id="ARBA00022448"/>
    </source>
</evidence>
<evidence type="ECO:0000256" key="14">
    <source>
        <dbReference type="SAM" id="Phobius"/>
    </source>
</evidence>
<dbReference type="InterPro" id="IPR001694">
    <property type="entry name" value="NADH_UbQ_OxRdtase_su1/FPO"/>
</dbReference>
<protein>
    <recommendedName>
        <fullName evidence="4 13">NADH-ubiquinone oxidoreductase chain 1</fullName>
        <ecNumber evidence="13">7.1.1.2</ecNumber>
    </recommendedName>
</protein>
<feature type="transmembrane region" description="Helical" evidence="14">
    <location>
        <begin position="70"/>
        <end position="96"/>
    </location>
</feature>
<dbReference type="PROSITE" id="PS00668">
    <property type="entry name" value="COMPLEX1_ND1_2"/>
    <property type="match status" value="1"/>
</dbReference>
<geneLocation type="mitochondrion" evidence="15"/>
<keyword evidence="7" id="KW-0999">Mitochondrion inner membrane</keyword>
<feature type="transmembrane region" description="Helical" evidence="14">
    <location>
        <begin position="222"/>
        <end position="244"/>
    </location>
</feature>
<evidence type="ECO:0000256" key="3">
    <source>
        <dbReference type="ARBA" id="ARBA00010535"/>
    </source>
</evidence>
<evidence type="ECO:0000256" key="11">
    <source>
        <dbReference type="ARBA" id="ARBA00023136"/>
    </source>
</evidence>
<organism evidence="15">
    <name type="scientific">Glycaspis brimblecombei</name>
    <dbReference type="NCBI Taxonomy" id="121847"/>
    <lineage>
        <taxon>Eukaryota</taxon>
        <taxon>Metazoa</taxon>
        <taxon>Ecdysozoa</taxon>
        <taxon>Arthropoda</taxon>
        <taxon>Hexapoda</taxon>
        <taxon>Insecta</taxon>
        <taxon>Pterygota</taxon>
        <taxon>Neoptera</taxon>
        <taxon>Paraneoptera</taxon>
        <taxon>Hemiptera</taxon>
        <taxon>Sternorrhyncha</taxon>
        <taxon>Psylloidea</taxon>
        <taxon>Aphalaridae</taxon>
        <taxon>Glycaspis</taxon>
    </lineage>
</organism>
<dbReference type="PROSITE" id="PS00667">
    <property type="entry name" value="COMPLEX1_ND1_1"/>
    <property type="match status" value="1"/>
</dbReference>
<evidence type="ECO:0000256" key="12">
    <source>
        <dbReference type="RuleBase" id="RU000471"/>
    </source>
</evidence>
<evidence type="ECO:0000256" key="10">
    <source>
        <dbReference type="ARBA" id="ARBA00023128"/>
    </source>
</evidence>
<dbReference type="PANTHER" id="PTHR11432:SF3">
    <property type="entry name" value="NADH-UBIQUINONE OXIDOREDUCTASE CHAIN 1"/>
    <property type="match status" value="1"/>
</dbReference>
<evidence type="ECO:0000313" key="15">
    <source>
        <dbReference type="EMBL" id="AAT99376.1"/>
    </source>
</evidence>
<evidence type="ECO:0000256" key="6">
    <source>
        <dbReference type="ARBA" id="ARBA00022692"/>
    </source>
</evidence>
<comment type="function">
    <text evidence="1">Core subunit of the mitochondrial membrane respiratory chain NADH dehydrogenase (Complex I) that is believed to belong to the minimal assembly required for catalysis. Complex I functions in the transfer of electrons from NADH to the respiratory chain. The immediate electron acceptor for the enzyme is believed to be ubiquinone.</text>
</comment>
<evidence type="ECO:0000256" key="9">
    <source>
        <dbReference type="ARBA" id="ARBA00023075"/>
    </source>
</evidence>
<evidence type="ECO:0000256" key="2">
    <source>
        <dbReference type="ARBA" id="ARBA00004448"/>
    </source>
</evidence>
<dbReference type="InterPro" id="IPR018086">
    <property type="entry name" value="NADH_UbQ_OxRdtase_su1_CS"/>
</dbReference>
<feature type="transmembrane region" description="Helical" evidence="14">
    <location>
        <begin position="6"/>
        <end position="25"/>
    </location>
</feature>
<evidence type="ECO:0000256" key="8">
    <source>
        <dbReference type="ARBA" id="ARBA00022989"/>
    </source>
</evidence>
<dbReference type="AlphaFoldDB" id="Q68RL2"/>
<feature type="transmembrane region" description="Helical" evidence="14">
    <location>
        <begin position="102"/>
        <end position="121"/>
    </location>
</feature>
<keyword evidence="8 14" id="KW-1133">Transmembrane helix</keyword>
<evidence type="ECO:0000256" key="13">
    <source>
        <dbReference type="RuleBase" id="RU000473"/>
    </source>
</evidence>
<dbReference type="GO" id="GO:0009060">
    <property type="term" value="P:aerobic respiration"/>
    <property type="evidence" value="ECO:0007669"/>
    <property type="project" value="TreeGrafter"/>
</dbReference>
<name>Q68RL2_9HEMI</name>
<accession>Q68RL2</accession>
<evidence type="ECO:0000256" key="1">
    <source>
        <dbReference type="ARBA" id="ARBA00003257"/>
    </source>
</evidence>
<dbReference type="GO" id="GO:0005743">
    <property type="term" value="C:mitochondrial inner membrane"/>
    <property type="evidence" value="ECO:0007669"/>
    <property type="project" value="UniProtKB-SubCell"/>
</dbReference>
<keyword evidence="11 14" id="KW-0472">Membrane</keyword>
<reference evidence="15" key="1">
    <citation type="journal article" date="2004" name="BMC Evol. Biol.">
        <title>Organization of the mitochondrial genomes of whiteflies, aphids, and psyllids (Hemiptera, Sternorrhyncha).</title>
        <authorList>
            <person name="Thao M.L."/>
            <person name="Baumann L."/>
            <person name="Baumann P."/>
        </authorList>
    </citation>
    <scope>NUCLEOTIDE SEQUENCE</scope>
</reference>
<keyword evidence="9 13" id="KW-0830">Ubiquinone</keyword>
<comment type="similarity">
    <text evidence="3 12">Belongs to the complex I subunit 1 family.</text>
</comment>